<reference evidence="9" key="1">
    <citation type="submission" date="2020-05" db="UniProtKB">
        <authorList>
            <consortium name="EnsemblMetazoa"/>
        </authorList>
    </citation>
    <scope>IDENTIFICATION</scope>
    <source>
        <strain evidence="9">Jacobina</strain>
    </source>
</reference>
<feature type="domain" description="GST N-terminal" evidence="7">
    <location>
        <begin position="626"/>
        <end position="729"/>
    </location>
</feature>
<feature type="domain" description="GST N-terminal" evidence="7">
    <location>
        <begin position="166"/>
        <end position="249"/>
    </location>
</feature>
<comment type="similarity">
    <text evidence="1">Belongs to the GST superfamily. Theta family.</text>
</comment>
<dbReference type="SFLD" id="SFLDS00019">
    <property type="entry name" value="Glutathione_Transferase_(cytos"/>
    <property type="match status" value="5"/>
</dbReference>
<dbReference type="EMBL" id="AJWK01013986">
    <property type="status" value="NOT_ANNOTATED_CDS"/>
    <property type="molecule type" value="Genomic_DNA"/>
</dbReference>
<dbReference type="EC" id="2.5.1.18" evidence="3"/>
<evidence type="ECO:0000256" key="1">
    <source>
        <dbReference type="ARBA" id="ARBA00009899"/>
    </source>
</evidence>
<dbReference type="PROSITE" id="PS50405">
    <property type="entry name" value="GST_CTER"/>
    <property type="match status" value="6"/>
</dbReference>
<organism evidence="9 10">
    <name type="scientific">Lutzomyia longipalpis</name>
    <name type="common">Sand fly</name>
    <dbReference type="NCBI Taxonomy" id="7200"/>
    <lineage>
        <taxon>Eukaryota</taxon>
        <taxon>Metazoa</taxon>
        <taxon>Ecdysozoa</taxon>
        <taxon>Arthropoda</taxon>
        <taxon>Hexapoda</taxon>
        <taxon>Insecta</taxon>
        <taxon>Pterygota</taxon>
        <taxon>Neoptera</taxon>
        <taxon>Endopterygota</taxon>
        <taxon>Diptera</taxon>
        <taxon>Nematocera</taxon>
        <taxon>Psychodoidea</taxon>
        <taxon>Psychodidae</taxon>
        <taxon>Lutzomyia</taxon>
        <taxon>Lutzomyia</taxon>
    </lineage>
</organism>
<dbReference type="Gene3D" id="3.40.30.10">
    <property type="entry name" value="Glutaredoxin"/>
    <property type="match status" value="2"/>
</dbReference>
<evidence type="ECO:0000256" key="6">
    <source>
        <dbReference type="ARBA" id="ARBA00047960"/>
    </source>
</evidence>
<dbReference type="VEuPathDB" id="VectorBase:LLONM1_006517"/>
<feature type="domain" description="GST N-terminal" evidence="7">
    <location>
        <begin position="813"/>
        <end position="898"/>
    </location>
</feature>
<dbReference type="InterPro" id="IPR040079">
    <property type="entry name" value="Glutathione_S-Trfase"/>
</dbReference>
<keyword evidence="4" id="KW-0808">Transferase</keyword>
<feature type="domain" description="GST C-terminal" evidence="8">
    <location>
        <begin position="406"/>
        <end position="531"/>
    </location>
</feature>
<dbReference type="CDD" id="cd03045">
    <property type="entry name" value="GST_N_Delta_Epsilon"/>
    <property type="match status" value="1"/>
</dbReference>
<proteinExistence type="inferred from homology"/>
<dbReference type="VEuPathDB" id="VectorBase:LLONM1_004557"/>
<evidence type="ECO:0000256" key="2">
    <source>
        <dbReference type="ARBA" id="ARBA00011738"/>
    </source>
</evidence>
<feature type="domain" description="GST C-terminal" evidence="8">
    <location>
        <begin position="573"/>
        <end position="695"/>
    </location>
</feature>
<dbReference type="PANTHER" id="PTHR43969:SF9">
    <property type="entry name" value="GLUTATHIONE S TRANSFERASE D10, ISOFORM A-RELATED"/>
    <property type="match status" value="1"/>
</dbReference>
<feature type="domain" description="GST N-terminal" evidence="7">
    <location>
        <begin position="485"/>
        <end position="567"/>
    </location>
</feature>
<feature type="domain" description="GST C-terminal" evidence="8">
    <location>
        <begin position="88"/>
        <end position="212"/>
    </location>
</feature>
<dbReference type="EnsemblMetazoa" id="LLOJ004461-RA">
    <property type="protein sequence ID" value="LLOJ004461-PA"/>
    <property type="gene ID" value="LLOJ004461"/>
</dbReference>
<dbReference type="PROSITE" id="PS50404">
    <property type="entry name" value="GST_NTER"/>
    <property type="match status" value="6"/>
</dbReference>
<evidence type="ECO:0000259" key="8">
    <source>
        <dbReference type="PROSITE" id="PS50405"/>
    </source>
</evidence>
<dbReference type="SFLD" id="SFLDG00358">
    <property type="entry name" value="Main_(cytGST)"/>
    <property type="match status" value="5"/>
</dbReference>
<feature type="domain" description="GST C-terminal" evidence="8">
    <location>
        <begin position="735"/>
        <end position="861"/>
    </location>
</feature>
<name>A0A1B0CJ28_LUTLO</name>
<dbReference type="FunFam" id="1.20.1050.10:FF:000007">
    <property type="entry name" value="Glutathione S-transferase 1-1"/>
    <property type="match status" value="6"/>
</dbReference>
<comment type="catalytic activity">
    <reaction evidence="6">
        <text>RX + glutathione = an S-substituted glutathione + a halide anion + H(+)</text>
        <dbReference type="Rhea" id="RHEA:16437"/>
        <dbReference type="ChEBI" id="CHEBI:15378"/>
        <dbReference type="ChEBI" id="CHEBI:16042"/>
        <dbReference type="ChEBI" id="CHEBI:17792"/>
        <dbReference type="ChEBI" id="CHEBI:57925"/>
        <dbReference type="ChEBI" id="CHEBI:90779"/>
        <dbReference type="EC" id="2.5.1.18"/>
    </reaction>
</comment>
<dbReference type="FunFam" id="3.40.30.10:FF:000034">
    <property type="entry name" value="glutathione S-transferase 1"/>
    <property type="match status" value="1"/>
</dbReference>
<dbReference type="InterPro" id="IPR004045">
    <property type="entry name" value="Glutathione_S-Trfase_N"/>
</dbReference>
<dbReference type="InterPro" id="IPR036249">
    <property type="entry name" value="Thioredoxin-like_sf"/>
</dbReference>
<evidence type="ECO:0000256" key="3">
    <source>
        <dbReference type="ARBA" id="ARBA00012452"/>
    </source>
</evidence>
<dbReference type="Gene3D" id="1.20.1050.10">
    <property type="match status" value="6"/>
</dbReference>
<dbReference type="SFLD" id="SFLDG01153">
    <property type="entry name" value="Main.4:_Theta-like"/>
    <property type="match status" value="1"/>
</dbReference>
<evidence type="ECO:0000256" key="4">
    <source>
        <dbReference type="ARBA" id="ARBA00022679"/>
    </source>
</evidence>
<comment type="subunit">
    <text evidence="2">Homodimer.</text>
</comment>
<feature type="domain" description="GST C-terminal" evidence="8">
    <location>
        <begin position="904"/>
        <end position="1021"/>
    </location>
</feature>
<dbReference type="InterPro" id="IPR036282">
    <property type="entry name" value="Glutathione-S-Trfase_C_sf"/>
</dbReference>
<dbReference type="PANTHER" id="PTHR43969">
    <property type="entry name" value="GLUTATHIONE S TRANSFERASE D10, ISOFORM A-RELATED"/>
    <property type="match status" value="1"/>
</dbReference>
<feature type="domain" description="GST N-terminal" evidence="7">
    <location>
        <begin position="335"/>
        <end position="400"/>
    </location>
</feature>
<dbReference type="GO" id="GO:0004364">
    <property type="term" value="F:glutathione transferase activity"/>
    <property type="evidence" value="ECO:0007669"/>
    <property type="project" value="UniProtKB-EC"/>
</dbReference>
<dbReference type="AlphaFoldDB" id="A0A1B0CJ28"/>
<evidence type="ECO:0000313" key="10">
    <source>
        <dbReference type="Proteomes" id="UP000092461"/>
    </source>
</evidence>
<keyword evidence="10" id="KW-1185">Reference proteome</keyword>
<dbReference type="Pfam" id="PF13410">
    <property type="entry name" value="GST_C_2"/>
    <property type="match status" value="1"/>
</dbReference>
<dbReference type="InterPro" id="IPR004046">
    <property type="entry name" value="GST_C"/>
</dbReference>
<accession>A0A1B0CJ28</accession>
<dbReference type="CDD" id="cd03177">
    <property type="entry name" value="GST_C_Delta_Epsilon"/>
    <property type="match status" value="6"/>
</dbReference>
<feature type="domain" description="GST N-terminal" evidence="7">
    <location>
        <begin position="1"/>
        <end position="82"/>
    </location>
</feature>
<dbReference type="Proteomes" id="UP000092461">
    <property type="component" value="Unassembled WGS sequence"/>
</dbReference>
<evidence type="ECO:0000313" key="9">
    <source>
        <dbReference type="EnsemblMetazoa" id="LLOJ004461-PA"/>
    </source>
</evidence>
<dbReference type="Pfam" id="PF00043">
    <property type="entry name" value="GST_C"/>
    <property type="match status" value="5"/>
</dbReference>
<evidence type="ECO:0000256" key="5">
    <source>
        <dbReference type="ARBA" id="ARBA00041523"/>
    </source>
</evidence>
<evidence type="ECO:0000259" key="7">
    <source>
        <dbReference type="PROSITE" id="PS50404"/>
    </source>
</evidence>
<dbReference type="Pfam" id="PF02798">
    <property type="entry name" value="GST_N"/>
    <property type="match status" value="4"/>
</dbReference>
<dbReference type="SUPFAM" id="SSF47616">
    <property type="entry name" value="GST C-terminal domain-like"/>
    <property type="match status" value="6"/>
</dbReference>
<dbReference type="SUPFAM" id="SSF52833">
    <property type="entry name" value="Thioredoxin-like"/>
    <property type="match status" value="6"/>
</dbReference>
<sequence length="1034" mass="119563">MTIDFYYSALSAPCRSILLLAKTLGIELNLKPMDLMAGDQLTPEFIKLNYQHTIPTLVDNGFSIWESRAILAYLAEKYGKNDSLYPKDPEKKARVNQKLYFDMGVLYQRFGDYYYKPIQTKTPYDPAAYKKMEEAVGFLNTGLEGQKYIVGDTLTVADFAIIATISTYDVLKFDFTPYPNVVQWYERCKKTMPGYEINQKDILGGEHLKPEFLKINYQHTIPTLVDNGFTMWESRSILAYLVEKYGKDDSLYPTDPQKRALVNQKLYFDMGVLYQRFADYYYKPIQTKTPLDPAAYKKIEEGLGFLNTGLEGQKFAAEDSLTIADFALITTISTYDGLKFNLTPYPNVAQWYERCKKTMPGYDLNINYQHTIPTLVDNGFAMWESRAILAYLVEKYGKDDSLYPKDPQKRYFVNQKLYFDMGTLYQRFADYHYPVIFKKTSSYDPEAFKRMEQGVEFLNTALEGKTYVVGDNLTIADLALVATISTYDGLKFDFSKYPNVAKWYETCKKMPGYEVNQKGSEYSAYEDPSNLSINYEHSIPTLVDNGFALWESRAILIYLADKYGKEDTLYPKNAQRKAIVNQRLYFDMGTLFQRLADCYLKPVIEKKPVDPQDSWKMEEAVGFLNIALAGHKYAAGDTMTIADFALVATISTYEGLKFDLTPYANVTKWFNRCKKHMRGYEINQRGVDDFIKVPINYQHIVPTIVDDGFTLWESRAILQYLVEKYGKDDSLYPKDPQKRALVNQKLYFDMGTLHQRLADYYYKPIFTKTSFDPAVFKKIEEAMGFFNTGLEAQLFAAGDSLTIADFSLMATVSTYDALKFDLTPYPNVAQWFERCKKTMPGYEINQKDNRRNQMLQKKSEFRKINNQEILPTIVDDGFTLWGCREILQYLVEKYGKDDSLYPKDPQKRALVNQKLYFDMGTLHQPFADYYFKRIFAKTSIDPAAFKKIEEAMGFFNTGLEGQLFAAGDALTIADFSLMATVSTYDAFKFDLTPYPNVAQWFERSKKTMPGYEEINQKSSEMEEYHEKILSRLQK</sequence>
<protein>
    <recommendedName>
        <fullName evidence="3">glutathione transferase</fullName>
        <ecNumber evidence="3">2.5.1.18</ecNumber>
    </recommendedName>
    <alternativeName>
        <fullName evidence="5">GST class-theta</fullName>
    </alternativeName>
</protein>
<feature type="domain" description="GST C-terminal" evidence="8">
    <location>
        <begin position="255"/>
        <end position="374"/>
    </location>
</feature>
<dbReference type="VEuPathDB" id="VectorBase:LLOJ004461"/>
<dbReference type="InterPro" id="IPR010987">
    <property type="entry name" value="Glutathione-S-Trfase_C-like"/>
</dbReference>
<dbReference type="GO" id="GO:0006749">
    <property type="term" value="P:glutathione metabolic process"/>
    <property type="evidence" value="ECO:0007669"/>
    <property type="project" value="TreeGrafter"/>
</dbReference>